<evidence type="ECO:0000256" key="7">
    <source>
        <dbReference type="ARBA" id="ARBA00022989"/>
    </source>
</evidence>
<feature type="repeat" description="FG-GAP" evidence="12">
    <location>
        <begin position="225"/>
        <end position="282"/>
    </location>
</feature>
<dbReference type="OrthoDB" id="5573735at2759"/>
<evidence type="ECO:0000313" key="16">
    <source>
        <dbReference type="Proteomes" id="UP000285301"/>
    </source>
</evidence>
<dbReference type="GO" id="GO:0033627">
    <property type="term" value="P:cell adhesion mediated by integrin"/>
    <property type="evidence" value="ECO:0007669"/>
    <property type="project" value="TreeGrafter"/>
</dbReference>
<feature type="domain" description="Integrin alpha second immunoglobulin-like" evidence="14">
    <location>
        <begin position="336"/>
        <end position="460"/>
    </location>
</feature>
<dbReference type="SUPFAM" id="SSF69179">
    <property type="entry name" value="Integrin domains"/>
    <property type="match status" value="1"/>
</dbReference>
<keyword evidence="6 13" id="KW-0130">Cell adhesion</keyword>
<dbReference type="PANTHER" id="PTHR23220">
    <property type="entry name" value="INTEGRIN ALPHA"/>
    <property type="match status" value="1"/>
</dbReference>
<evidence type="ECO:0000256" key="2">
    <source>
        <dbReference type="ARBA" id="ARBA00008054"/>
    </source>
</evidence>
<evidence type="ECO:0000313" key="15">
    <source>
        <dbReference type="EMBL" id="RWS07458.1"/>
    </source>
</evidence>
<keyword evidence="9 13" id="KW-0472">Membrane</keyword>
<evidence type="ECO:0000256" key="9">
    <source>
        <dbReference type="ARBA" id="ARBA00023136"/>
    </source>
</evidence>
<dbReference type="Proteomes" id="UP000285301">
    <property type="component" value="Unassembled WGS sequence"/>
</dbReference>
<dbReference type="InterPro" id="IPR032695">
    <property type="entry name" value="Integrin_dom_sf"/>
</dbReference>
<proteinExistence type="inferred from homology"/>
<dbReference type="InterPro" id="IPR048285">
    <property type="entry name" value="Integrin_alpha_Ig-like_2"/>
</dbReference>
<evidence type="ECO:0000256" key="4">
    <source>
        <dbReference type="ARBA" id="ARBA00022729"/>
    </source>
</evidence>
<dbReference type="InterPro" id="IPR000413">
    <property type="entry name" value="Integrin_alpha"/>
</dbReference>
<keyword evidence="8 13" id="KW-0401">Integrin</keyword>
<evidence type="ECO:0000259" key="14">
    <source>
        <dbReference type="Pfam" id="PF20805"/>
    </source>
</evidence>
<dbReference type="PRINTS" id="PR01185">
    <property type="entry name" value="INTEGRINA"/>
</dbReference>
<evidence type="ECO:0000256" key="3">
    <source>
        <dbReference type="ARBA" id="ARBA00022692"/>
    </source>
</evidence>
<gene>
    <name evidence="15" type="ORF">B4U79_16135</name>
</gene>
<dbReference type="SMART" id="SM00191">
    <property type="entry name" value="Int_alpha"/>
    <property type="match status" value="4"/>
</dbReference>
<evidence type="ECO:0000256" key="6">
    <source>
        <dbReference type="ARBA" id="ARBA00022889"/>
    </source>
</evidence>
<name>A0A443QWQ9_9ACAR</name>
<comment type="caution">
    <text evidence="15">The sequence shown here is derived from an EMBL/GenBank/DDBJ whole genome shotgun (WGS) entry which is preliminary data.</text>
</comment>
<feature type="transmembrane region" description="Helical" evidence="13">
    <location>
        <begin position="648"/>
        <end position="670"/>
    </location>
</feature>
<dbReference type="Gene3D" id="2.60.40.1510">
    <property type="entry name" value="ntegrin, alpha v. Chain A, domain 3"/>
    <property type="match status" value="1"/>
</dbReference>
<dbReference type="Pfam" id="PF01839">
    <property type="entry name" value="FG-GAP"/>
    <property type="match status" value="2"/>
</dbReference>
<dbReference type="GO" id="GO:0008305">
    <property type="term" value="C:integrin complex"/>
    <property type="evidence" value="ECO:0007669"/>
    <property type="project" value="InterPro"/>
</dbReference>
<dbReference type="GO" id="GO:0009897">
    <property type="term" value="C:external side of plasma membrane"/>
    <property type="evidence" value="ECO:0007669"/>
    <property type="project" value="TreeGrafter"/>
</dbReference>
<comment type="similarity">
    <text evidence="2 13">Belongs to the integrin alpha chain family.</text>
</comment>
<dbReference type="Pfam" id="PF20805">
    <property type="entry name" value="Integrin_A_Ig_2"/>
    <property type="match status" value="1"/>
</dbReference>
<protein>
    <submittedName>
        <fullName evidence="15">Integrin alpha-4-like protein</fullName>
    </submittedName>
</protein>
<evidence type="ECO:0000256" key="5">
    <source>
        <dbReference type="ARBA" id="ARBA00022737"/>
    </source>
</evidence>
<keyword evidence="10 13" id="KW-0675">Receptor</keyword>
<sequence>MSKHTLLCAPRWTNIDSHRRVNPSGLCYLTYNKQQIRLSPFQNPNYQRENKKCYYSHAMSGFSTAIYRESVVAFGAPGFYNFRGAVVVYLNNDYENTLIFYAKKSEEDSYMGYSVGIGKFFSDKRIYIAAGAPRCQDTGCVGLKYLGLVLKLLHLTVHALRQPLMLNGEQFGEYYGASLVAIDINHDGYSDLIVGAPFYSPSMNEYGDCGRIFVYMSNGERLEHSQTISLLTNIGARFGSSITSVGDVNFDNFEDIAIGAPYEDGGQGAIYLYLGQPSGLSKHFVQKYLEDKVTPLEMSLSSNLSHLNKENEFCKHCAILLDQPSSSKQLDFLTGCGSDKLCVAHLEMNVTTDVSEVVEGLNKEIELSVLIKNEGENAYLTKLKIKVVPAINLVKLDVKCKSDHLNDDLEINCNLGDPFEENTLKVISLLFDVNAIDSYVNRIHFEANVTTISELTEKSESKLNQSLTIDIKRYASLRLEKVQERNAILFDGRETRAVDHLLFSSMVQILKENYSSVEEIQLKIKIPASLRTKTFSYKPEISLRNKPSEKTQIKCDFDDTELPLIPEEDELLESKGPMESGPQLAVIEILSALNLSAIESEFESTFDFILFSTDITANLINPPILSNLSETSIELLFEKIPVQKAVSLWISITSCIIGVLILVTILFVLFKVSEKKLFSVY</sequence>
<dbReference type="SUPFAM" id="SSF69318">
    <property type="entry name" value="Integrin alpha N-terminal domain"/>
    <property type="match status" value="1"/>
</dbReference>
<evidence type="ECO:0000256" key="10">
    <source>
        <dbReference type="ARBA" id="ARBA00023170"/>
    </source>
</evidence>
<keyword evidence="7 13" id="KW-1133">Transmembrane helix</keyword>
<dbReference type="AlphaFoldDB" id="A0A443QWQ9"/>
<keyword evidence="4" id="KW-0732">Signal</keyword>
<feature type="repeat" description="FG-GAP" evidence="12">
    <location>
        <begin position="162"/>
        <end position="224"/>
    </location>
</feature>
<evidence type="ECO:0000256" key="13">
    <source>
        <dbReference type="RuleBase" id="RU003762"/>
    </source>
</evidence>
<dbReference type="InterPro" id="IPR013517">
    <property type="entry name" value="FG-GAP"/>
</dbReference>
<dbReference type="InterPro" id="IPR013519">
    <property type="entry name" value="Int_alpha_beta-p"/>
</dbReference>
<reference evidence="15 16" key="1">
    <citation type="journal article" date="2018" name="Gigascience">
        <title>Genomes of trombidid mites reveal novel predicted allergens and laterally-transferred genes associated with secondary metabolism.</title>
        <authorList>
            <person name="Dong X."/>
            <person name="Chaisiri K."/>
            <person name="Xia D."/>
            <person name="Armstrong S.D."/>
            <person name="Fang Y."/>
            <person name="Donnelly M.J."/>
            <person name="Kadowaki T."/>
            <person name="McGarry J.W."/>
            <person name="Darby A.C."/>
            <person name="Makepeace B.L."/>
        </authorList>
    </citation>
    <scope>NUCLEOTIDE SEQUENCE [LARGE SCALE GENOMIC DNA]</scope>
    <source>
        <strain evidence="15">UoL-WK</strain>
    </source>
</reference>
<dbReference type="Gene3D" id="2.130.10.130">
    <property type="entry name" value="Integrin alpha, N-terminal"/>
    <property type="match status" value="1"/>
</dbReference>
<dbReference type="PANTHER" id="PTHR23220:SF122">
    <property type="entry name" value="INTEGRIN ALPHA-PS1"/>
    <property type="match status" value="1"/>
</dbReference>
<dbReference type="GO" id="GO:0005178">
    <property type="term" value="F:integrin binding"/>
    <property type="evidence" value="ECO:0007669"/>
    <property type="project" value="TreeGrafter"/>
</dbReference>
<dbReference type="GO" id="GO:0007160">
    <property type="term" value="P:cell-matrix adhesion"/>
    <property type="evidence" value="ECO:0007669"/>
    <property type="project" value="TreeGrafter"/>
</dbReference>
<evidence type="ECO:0000256" key="8">
    <source>
        <dbReference type="ARBA" id="ARBA00023037"/>
    </source>
</evidence>
<keyword evidence="5" id="KW-0677">Repeat</keyword>
<evidence type="ECO:0000256" key="11">
    <source>
        <dbReference type="ARBA" id="ARBA00023180"/>
    </source>
</evidence>
<keyword evidence="3 13" id="KW-0812">Transmembrane</keyword>
<organism evidence="15 16">
    <name type="scientific">Dinothrombium tinctorium</name>
    <dbReference type="NCBI Taxonomy" id="1965070"/>
    <lineage>
        <taxon>Eukaryota</taxon>
        <taxon>Metazoa</taxon>
        <taxon>Ecdysozoa</taxon>
        <taxon>Arthropoda</taxon>
        <taxon>Chelicerata</taxon>
        <taxon>Arachnida</taxon>
        <taxon>Acari</taxon>
        <taxon>Acariformes</taxon>
        <taxon>Trombidiformes</taxon>
        <taxon>Prostigmata</taxon>
        <taxon>Anystina</taxon>
        <taxon>Parasitengona</taxon>
        <taxon>Trombidioidea</taxon>
        <taxon>Trombidiidae</taxon>
        <taxon>Dinothrombium</taxon>
    </lineage>
</organism>
<dbReference type="GO" id="GO:0007157">
    <property type="term" value="P:heterophilic cell-cell adhesion via plasma membrane cell adhesion molecules"/>
    <property type="evidence" value="ECO:0007669"/>
    <property type="project" value="UniProtKB-ARBA"/>
</dbReference>
<keyword evidence="11" id="KW-0325">Glycoprotein</keyword>
<dbReference type="InterPro" id="IPR028994">
    <property type="entry name" value="Integrin_alpha_N"/>
</dbReference>
<evidence type="ECO:0000256" key="12">
    <source>
        <dbReference type="PROSITE-ProRule" id="PRU00803"/>
    </source>
</evidence>
<evidence type="ECO:0000256" key="1">
    <source>
        <dbReference type="ARBA" id="ARBA00004479"/>
    </source>
</evidence>
<keyword evidence="16" id="KW-1185">Reference proteome</keyword>
<accession>A0A443QWQ9</accession>
<comment type="subcellular location">
    <subcellularLocation>
        <location evidence="1 13">Membrane</location>
        <topology evidence="1 13">Single-pass type I membrane protein</topology>
    </subcellularLocation>
</comment>
<dbReference type="STRING" id="1965070.A0A443QWQ9"/>
<dbReference type="GO" id="GO:0007229">
    <property type="term" value="P:integrin-mediated signaling pathway"/>
    <property type="evidence" value="ECO:0007669"/>
    <property type="project" value="UniProtKB-KW"/>
</dbReference>
<dbReference type="EMBL" id="NCKU01003470">
    <property type="protein sequence ID" value="RWS07458.1"/>
    <property type="molecule type" value="Genomic_DNA"/>
</dbReference>
<dbReference type="PROSITE" id="PS51470">
    <property type="entry name" value="FG_GAP"/>
    <property type="match status" value="2"/>
</dbReference>